<dbReference type="KEGG" id="char:116220815"/>
<feature type="compositionally biased region" description="Polar residues" evidence="6">
    <location>
        <begin position="268"/>
        <end position="277"/>
    </location>
</feature>
<dbReference type="CDD" id="cd18627">
    <property type="entry name" value="CD_polycomb_like"/>
    <property type="match status" value="1"/>
</dbReference>
<feature type="region of interest" description="Disordered" evidence="6">
    <location>
        <begin position="266"/>
        <end position="315"/>
    </location>
</feature>
<accession>A0A6P8FQ93</accession>
<dbReference type="OrthoDB" id="1918685at2759"/>
<feature type="compositionally biased region" description="Polar residues" evidence="6">
    <location>
        <begin position="293"/>
        <end position="315"/>
    </location>
</feature>
<evidence type="ECO:0000256" key="4">
    <source>
        <dbReference type="ARBA" id="ARBA00023163"/>
    </source>
</evidence>
<comment type="subcellular location">
    <subcellularLocation>
        <location evidence="1">Nucleus</location>
    </subcellularLocation>
</comment>
<keyword evidence="2" id="KW-0678">Repressor</keyword>
<evidence type="ECO:0000256" key="5">
    <source>
        <dbReference type="ARBA" id="ARBA00023242"/>
    </source>
</evidence>
<evidence type="ECO:0000313" key="9">
    <source>
        <dbReference type="RefSeq" id="XP_031425302.1"/>
    </source>
</evidence>
<proteinExistence type="predicted"/>
<gene>
    <name evidence="9" type="primary">cbx8a</name>
</gene>
<dbReference type="InterPro" id="IPR016197">
    <property type="entry name" value="Chromo-like_dom_sf"/>
</dbReference>
<dbReference type="SMART" id="SM00298">
    <property type="entry name" value="CHROMO"/>
    <property type="match status" value="1"/>
</dbReference>
<dbReference type="CTD" id="100150672"/>
<dbReference type="InterPro" id="IPR023780">
    <property type="entry name" value="Chromo_domain"/>
</dbReference>
<dbReference type="RefSeq" id="XP_031425302.1">
    <property type="nucleotide sequence ID" value="XM_031569442.2"/>
</dbReference>
<dbReference type="GO" id="GO:0000122">
    <property type="term" value="P:negative regulation of transcription by RNA polymerase II"/>
    <property type="evidence" value="ECO:0007669"/>
    <property type="project" value="TreeGrafter"/>
</dbReference>
<dbReference type="Gene3D" id="2.40.50.40">
    <property type="match status" value="1"/>
</dbReference>
<protein>
    <submittedName>
        <fullName evidence="9">Chromobox protein homolog 8a</fullName>
    </submittedName>
</protein>
<evidence type="ECO:0000313" key="8">
    <source>
        <dbReference type="Proteomes" id="UP000515152"/>
    </source>
</evidence>
<dbReference type="PROSITE" id="PS50013">
    <property type="entry name" value="CHROMO_2"/>
    <property type="match status" value="1"/>
</dbReference>
<dbReference type="PANTHER" id="PTHR46389">
    <property type="entry name" value="POLYCOMB GROUP PROTEIN PC"/>
    <property type="match status" value="1"/>
</dbReference>
<keyword evidence="5" id="KW-0539">Nucleus</keyword>
<dbReference type="GeneID" id="116220815"/>
<keyword evidence="8" id="KW-1185">Reference proteome</keyword>
<dbReference type="InterPro" id="IPR017984">
    <property type="entry name" value="Chromo_dom_subgr"/>
</dbReference>
<dbReference type="PANTHER" id="PTHR46389:SF1">
    <property type="entry name" value="CHROMOBOX PROTEIN HOMOLOG 8"/>
    <property type="match status" value="1"/>
</dbReference>
<dbReference type="GO" id="GO:0035102">
    <property type="term" value="C:PRC1 complex"/>
    <property type="evidence" value="ECO:0007669"/>
    <property type="project" value="TreeGrafter"/>
</dbReference>
<feature type="compositionally biased region" description="Basic and acidic residues" evidence="6">
    <location>
        <begin position="138"/>
        <end position="149"/>
    </location>
</feature>
<dbReference type="InterPro" id="IPR052458">
    <property type="entry name" value="PcG_PRC1-like_component"/>
</dbReference>
<keyword evidence="3" id="KW-0805">Transcription regulation</keyword>
<feature type="domain" description="Chromo" evidence="7">
    <location>
        <begin position="11"/>
        <end position="69"/>
    </location>
</feature>
<reference evidence="9" key="1">
    <citation type="submission" date="2025-08" db="UniProtKB">
        <authorList>
            <consortium name="RefSeq"/>
        </authorList>
    </citation>
    <scope>IDENTIFICATION</scope>
</reference>
<evidence type="ECO:0000259" key="7">
    <source>
        <dbReference type="PROSITE" id="PS50013"/>
    </source>
</evidence>
<dbReference type="PRINTS" id="PR00504">
    <property type="entry name" value="CHROMODOMAIN"/>
</dbReference>
<dbReference type="Pfam" id="PF00385">
    <property type="entry name" value="Chromo"/>
    <property type="match status" value="1"/>
</dbReference>
<dbReference type="InterPro" id="IPR033773">
    <property type="entry name" value="CBX7_C"/>
</dbReference>
<evidence type="ECO:0000256" key="1">
    <source>
        <dbReference type="ARBA" id="ARBA00004123"/>
    </source>
</evidence>
<evidence type="ECO:0000256" key="2">
    <source>
        <dbReference type="ARBA" id="ARBA00022491"/>
    </source>
</evidence>
<feature type="region of interest" description="Disordered" evidence="6">
    <location>
        <begin position="128"/>
        <end position="172"/>
    </location>
</feature>
<dbReference type="AlphaFoldDB" id="A0A6P8FQ93"/>
<dbReference type="InterPro" id="IPR000953">
    <property type="entry name" value="Chromo/chromo_shadow_dom"/>
</dbReference>
<dbReference type="SUPFAM" id="SSF54160">
    <property type="entry name" value="Chromo domain-like"/>
    <property type="match status" value="1"/>
</dbReference>
<dbReference type="PROSITE" id="PS00598">
    <property type="entry name" value="CHROMO_1"/>
    <property type="match status" value="1"/>
</dbReference>
<dbReference type="Proteomes" id="UP000515152">
    <property type="component" value="Chromosome 1"/>
</dbReference>
<dbReference type="Pfam" id="PF17218">
    <property type="entry name" value="CBX7_C"/>
    <property type="match status" value="1"/>
</dbReference>
<keyword evidence="4" id="KW-0804">Transcription</keyword>
<evidence type="ECO:0000256" key="6">
    <source>
        <dbReference type="SAM" id="MobiDB-lite"/>
    </source>
</evidence>
<name>A0A6P8FQ93_CLUHA</name>
<dbReference type="FunFam" id="2.40.50.40:FF:000006">
    <property type="entry name" value="Chromobox protein homolog 7"/>
    <property type="match status" value="1"/>
</dbReference>
<organism evidence="8 9">
    <name type="scientific">Clupea harengus</name>
    <name type="common">Atlantic herring</name>
    <dbReference type="NCBI Taxonomy" id="7950"/>
    <lineage>
        <taxon>Eukaryota</taxon>
        <taxon>Metazoa</taxon>
        <taxon>Chordata</taxon>
        <taxon>Craniata</taxon>
        <taxon>Vertebrata</taxon>
        <taxon>Euteleostomi</taxon>
        <taxon>Actinopterygii</taxon>
        <taxon>Neopterygii</taxon>
        <taxon>Teleostei</taxon>
        <taxon>Clupei</taxon>
        <taxon>Clupeiformes</taxon>
        <taxon>Clupeoidei</taxon>
        <taxon>Clupeidae</taxon>
        <taxon>Clupea</taxon>
    </lineage>
</organism>
<dbReference type="InterPro" id="IPR023779">
    <property type="entry name" value="Chromodomain_CS"/>
</dbReference>
<sequence>MELSAVGERVFAAESIIKRRIRRGRMEYLVKWKGWSQKYSTWEPEENILDERLFAAFEERERERELYGPKKRGPKPETFLMKARAKAKGKSYEFRREMSRGMHVSYPVAEPVITPRAREGLRTVVPTIFPPSTVNRGESVRPQELERRPRPTGSPMRVTDSFVSTPKKRGPKPKLRFNVNASSCAYTEVSKRRSDEQIAYGTSKMGRYGHREGEMSDCSVTQMTERFKPNFKKTMVAATSGYHLIQASALSKPRQDIQGHRTVKECSSETLQQSKGHNPSRPHSYEDDELETEQSGSKQPVPSIFGDQSNESWRPSISNMEKVVVTDVTSNFLTVTIKESTTDKGFFREK</sequence>
<evidence type="ECO:0000256" key="3">
    <source>
        <dbReference type="ARBA" id="ARBA00023015"/>
    </source>
</evidence>
<dbReference type="GO" id="GO:0003682">
    <property type="term" value="F:chromatin binding"/>
    <property type="evidence" value="ECO:0007669"/>
    <property type="project" value="TreeGrafter"/>
</dbReference>
<dbReference type="GO" id="GO:0000785">
    <property type="term" value="C:chromatin"/>
    <property type="evidence" value="ECO:0007669"/>
    <property type="project" value="TreeGrafter"/>
</dbReference>